<keyword evidence="2" id="KW-1185">Reference proteome</keyword>
<accession>A0ABT5XCP9</accession>
<protein>
    <submittedName>
        <fullName evidence="1">Uncharacterized protein</fullName>
    </submittedName>
</protein>
<gene>
    <name evidence="1" type="ORF">P0O24_02715</name>
</gene>
<proteinExistence type="predicted"/>
<sequence length="281" mass="31317">MMIHKSLVQIFLVLSILAISLQPSSSQGEMADEDVAIAEPSWLLVTTISPSYSRQVVADFEALQEPLGFPDHLAEEDAERAEGDFDANLYFDVLDRISPQRGYVLDYVYHYAGIGGGPVLYARKSTAPPYRNYSEYVAAASPNKRAEREDYYLRHIAADGSPEGYFQLALLRIQGEQFYQFWHANYNDGRIVSDREEARARQGGGFGPDESTIEGLLADLEGFDLAPTVSMNGDLVKVEAVVFTKWGGFIKRSILMEREAPHLILGEGSQVLVEYDCGILF</sequence>
<dbReference type="RefSeq" id="WP_316968203.1">
    <property type="nucleotide sequence ID" value="NZ_JARFPL010000006.1"/>
</dbReference>
<evidence type="ECO:0000313" key="1">
    <source>
        <dbReference type="EMBL" id="MDF0592494.1"/>
    </source>
</evidence>
<name>A0ABT5XCP9_9EURY</name>
<dbReference type="EMBL" id="JARFPL010000006">
    <property type="protein sequence ID" value="MDF0592494.1"/>
    <property type="molecule type" value="Genomic_DNA"/>
</dbReference>
<dbReference type="Proteomes" id="UP001215956">
    <property type="component" value="Unassembled WGS sequence"/>
</dbReference>
<organism evidence="1 2">
    <name type="scientific">Candidatus Methanocrinis alkalitolerans</name>
    <dbReference type="NCBI Taxonomy" id="3033395"/>
    <lineage>
        <taxon>Archaea</taxon>
        <taxon>Methanobacteriati</taxon>
        <taxon>Methanobacteriota</taxon>
        <taxon>Stenosarchaea group</taxon>
        <taxon>Methanomicrobia</taxon>
        <taxon>Methanotrichales</taxon>
        <taxon>Methanotrichaceae</taxon>
        <taxon>Methanocrinis</taxon>
    </lineage>
</organism>
<comment type="caution">
    <text evidence="1">The sequence shown here is derived from an EMBL/GenBank/DDBJ whole genome shotgun (WGS) entry which is preliminary data.</text>
</comment>
<evidence type="ECO:0000313" key="2">
    <source>
        <dbReference type="Proteomes" id="UP001215956"/>
    </source>
</evidence>
<reference evidence="1 2" key="1">
    <citation type="submission" date="2023-03" db="EMBL/GenBank/DDBJ databases">
        <title>Whole genome sequencing of Methanotrichaceae archaeon M04Ac.</title>
        <authorList>
            <person name="Khomyakova M.A."/>
            <person name="Merkel A.Y."/>
            <person name="Slobodkin A.I."/>
        </authorList>
    </citation>
    <scope>NUCLEOTIDE SEQUENCE [LARGE SCALE GENOMIC DNA]</scope>
    <source>
        <strain evidence="1 2">M04Ac</strain>
    </source>
</reference>